<dbReference type="PANTHER" id="PTHR37828">
    <property type="entry name" value="GSR2449 PROTEIN"/>
    <property type="match status" value="1"/>
</dbReference>
<evidence type="ECO:0000259" key="2">
    <source>
        <dbReference type="Pfam" id="PF03795"/>
    </source>
</evidence>
<dbReference type="Pfam" id="PF03795">
    <property type="entry name" value="YCII"/>
    <property type="match status" value="1"/>
</dbReference>
<reference evidence="3 4" key="1">
    <citation type="submission" date="2016-02" db="EMBL/GenBank/DDBJ databases">
        <title>Genome sequence of Clostridium thermobutyricum DSM 4928.</title>
        <authorList>
            <person name="Poehlein A."/>
            <person name="Daniel R."/>
        </authorList>
    </citation>
    <scope>NUCLEOTIDE SEQUENCE [LARGE SCALE GENOMIC DNA]</scope>
    <source>
        <strain evidence="3 4">DSM 4928</strain>
    </source>
</reference>
<dbReference type="SUPFAM" id="SSF54909">
    <property type="entry name" value="Dimeric alpha+beta barrel"/>
    <property type="match status" value="1"/>
</dbReference>
<comment type="caution">
    <text evidence="3">The sequence shown here is derived from an EMBL/GenBank/DDBJ whole genome shotgun (WGS) entry which is preliminary data.</text>
</comment>
<gene>
    <name evidence="3" type="ORF">CLTHE_03070</name>
</gene>
<organism evidence="3 4">
    <name type="scientific">Clostridium thermobutyricum DSM 4928</name>
    <dbReference type="NCBI Taxonomy" id="1121339"/>
    <lineage>
        <taxon>Bacteria</taxon>
        <taxon>Bacillati</taxon>
        <taxon>Bacillota</taxon>
        <taxon>Clostridia</taxon>
        <taxon>Eubacteriales</taxon>
        <taxon>Clostridiaceae</taxon>
        <taxon>Clostridium</taxon>
    </lineage>
</organism>
<dbReference type="InterPro" id="IPR005545">
    <property type="entry name" value="YCII"/>
</dbReference>
<dbReference type="AlphaFoldDB" id="A0A1V4SYQ6"/>
<comment type="similarity">
    <text evidence="1">Belongs to the YciI family.</text>
</comment>
<dbReference type="OrthoDB" id="9814407at2"/>
<dbReference type="RefSeq" id="WP_080021690.1">
    <property type="nucleotide sequence ID" value="NZ_LTAY01000019.1"/>
</dbReference>
<dbReference type="InterPro" id="IPR011008">
    <property type="entry name" value="Dimeric_a/b-barrel"/>
</dbReference>
<name>A0A1V4SYQ6_9CLOT</name>
<sequence length="94" mass="11152">MFIINLTYKVNLDIIDENLEEHIKYLDKNFKENNFLCSGRKTPRNGGIILCNKENKEDVMEIIKEDVFFRKDLAEFEIIQFTPSKCSDKFKTIL</sequence>
<protein>
    <submittedName>
        <fullName evidence="3">YCII-related domain protein</fullName>
    </submittedName>
</protein>
<accession>A0A1V4SYQ6</accession>
<evidence type="ECO:0000313" key="3">
    <source>
        <dbReference type="EMBL" id="OPX50095.1"/>
    </source>
</evidence>
<feature type="domain" description="YCII-related" evidence="2">
    <location>
        <begin position="6"/>
        <end position="82"/>
    </location>
</feature>
<dbReference type="Gene3D" id="3.30.70.1060">
    <property type="entry name" value="Dimeric alpha+beta barrel"/>
    <property type="match status" value="1"/>
</dbReference>
<proteinExistence type="inferred from homology"/>
<dbReference type="Proteomes" id="UP000191448">
    <property type="component" value="Unassembled WGS sequence"/>
</dbReference>
<evidence type="ECO:0000256" key="1">
    <source>
        <dbReference type="ARBA" id="ARBA00007689"/>
    </source>
</evidence>
<evidence type="ECO:0000313" key="4">
    <source>
        <dbReference type="Proteomes" id="UP000191448"/>
    </source>
</evidence>
<dbReference type="EMBL" id="LTAY01000019">
    <property type="protein sequence ID" value="OPX50095.1"/>
    <property type="molecule type" value="Genomic_DNA"/>
</dbReference>
<dbReference type="PANTHER" id="PTHR37828:SF1">
    <property type="entry name" value="YCII-RELATED DOMAIN-CONTAINING PROTEIN"/>
    <property type="match status" value="1"/>
</dbReference>